<keyword evidence="6 12" id="KW-0698">rRNA processing</keyword>
<dbReference type="Pfam" id="PF20260">
    <property type="entry name" value="PUA_4"/>
    <property type="match status" value="1"/>
</dbReference>
<dbReference type="InterPro" id="IPR029026">
    <property type="entry name" value="tRNA_m1G_MTases_N"/>
</dbReference>
<feature type="domain" description="Ribosomal RNA small subunit methyltransferase E PUA-like" evidence="14">
    <location>
        <begin position="23"/>
        <end position="68"/>
    </location>
</feature>
<evidence type="ECO:0000256" key="8">
    <source>
        <dbReference type="ARBA" id="ARBA00022679"/>
    </source>
</evidence>
<reference evidence="15 16" key="1">
    <citation type="submission" date="2019-07" db="EMBL/GenBank/DDBJ databases">
        <title>Buchnera limit thermal tolerance of host aphids.</title>
        <authorList>
            <person name="Zhang B."/>
            <person name="Moran N."/>
        </authorList>
    </citation>
    <scope>NUCLEOTIDE SEQUENCE [LARGE SCALE GENOMIC DNA]</scope>
    <source>
        <strain evidence="15 16">Ago-UT1</strain>
    </source>
</reference>
<proteinExistence type="inferred from homology"/>
<dbReference type="NCBIfam" id="TIGR00046">
    <property type="entry name" value="RsmE family RNA methyltransferase"/>
    <property type="match status" value="1"/>
</dbReference>
<evidence type="ECO:0000259" key="14">
    <source>
        <dbReference type="Pfam" id="PF20260"/>
    </source>
</evidence>
<dbReference type="SUPFAM" id="SSF88697">
    <property type="entry name" value="PUA domain-like"/>
    <property type="match status" value="1"/>
</dbReference>
<dbReference type="SUPFAM" id="SSF75217">
    <property type="entry name" value="alpha/beta knot"/>
    <property type="match status" value="1"/>
</dbReference>
<dbReference type="GO" id="GO:0070042">
    <property type="term" value="F:rRNA (uridine-N3-)-methyltransferase activity"/>
    <property type="evidence" value="ECO:0007669"/>
    <property type="project" value="TreeGrafter"/>
</dbReference>
<keyword evidence="9 12" id="KW-0949">S-adenosyl-L-methionine</keyword>
<organism evidence="15 16">
    <name type="scientific">Buchnera aphidicola</name>
    <name type="common">Aphis gossypii</name>
    <dbReference type="NCBI Taxonomy" id="98785"/>
    <lineage>
        <taxon>Bacteria</taxon>
        <taxon>Pseudomonadati</taxon>
        <taxon>Pseudomonadota</taxon>
        <taxon>Gammaproteobacteria</taxon>
        <taxon>Enterobacterales</taxon>
        <taxon>Erwiniaceae</taxon>
        <taxon>Buchnera</taxon>
    </lineage>
</organism>
<dbReference type="InterPro" id="IPR015947">
    <property type="entry name" value="PUA-like_sf"/>
</dbReference>
<comment type="similarity">
    <text evidence="2 12">Belongs to the RNA methyltransferase RsmE family.</text>
</comment>
<dbReference type="OrthoDB" id="9815641at2"/>
<comment type="function">
    <text evidence="10 12">Specifically methylates the N3 position of the uracil ring of uridine 1498 (m3U1498) in 16S rRNA. Acts on the fully assembled 30S ribosomal subunit.</text>
</comment>
<dbReference type="AlphaFoldDB" id="A0A5J6ZF01"/>
<dbReference type="PIRSF" id="PIRSF015601">
    <property type="entry name" value="MTase_slr0722"/>
    <property type="match status" value="1"/>
</dbReference>
<dbReference type="NCBIfam" id="NF008692">
    <property type="entry name" value="PRK11713.1-5"/>
    <property type="match status" value="1"/>
</dbReference>
<evidence type="ECO:0000259" key="13">
    <source>
        <dbReference type="Pfam" id="PF04452"/>
    </source>
</evidence>
<dbReference type="InterPro" id="IPR029028">
    <property type="entry name" value="Alpha/beta_knot_MTases"/>
</dbReference>
<evidence type="ECO:0000256" key="2">
    <source>
        <dbReference type="ARBA" id="ARBA00005528"/>
    </source>
</evidence>
<comment type="catalytic activity">
    <reaction evidence="11 12">
        <text>uridine(1498) in 16S rRNA + S-adenosyl-L-methionine = N(3)-methyluridine(1498) in 16S rRNA + S-adenosyl-L-homocysteine + H(+)</text>
        <dbReference type="Rhea" id="RHEA:42920"/>
        <dbReference type="Rhea" id="RHEA-COMP:10283"/>
        <dbReference type="Rhea" id="RHEA-COMP:10284"/>
        <dbReference type="ChEBI" id="CHEBI:15378"/>
        <dbReference type="ChEBI" id="CHEBI:57856"/>
        <dbReference type="ChEBI" id="CHEBI:59789"/>
        <dbReference type="ChEBI" id="CHEBI:65315"/>
        <dbReference type="ChEBI" id="CHEBI:74502"/>
        <dbReference type="EC" id="2.1.1.193"/>
    </reaction>
</comment>
<evidence type="ECO:0000256" key="1">
    <source>
        <dbReference type="ARBA" id="ARBA00004496"/>
    </source>
</evidence>
<dbReference type="RefSeq" id="WP_158346554.1">
    <property type="nucleotide sequence ID" value="NZ_CP042426.1"/>
</dbReference>
<comment type="subcellular location">
    <subcellularLocation>
        <location evidence="1 12">Cytoplasm</location>
    </subcellularLocation>
</comment>
<dbReference type="GO" id="GO:0005737">
    <property type="term" value="C:cytoplasm"/>
    <property type="evidence" value="ECO:0007669"/>
    <property type="project" value="UniProtKB-SubCell"/>
</dbReference>
<evidence type="ECO:0000256" key="9">
    <source>
        <dbReference type="ARBA" id="ARBA00022691"/>
    </source>
</evidence>
<dbReference type="Pfam" id="PF04452">
    <property type="entry name" value="Methyltrans_RNA"/>
    <property type="match status" value="1"/>
</dbReference>
<dbReference type="InterPro" id="IPR006700">
    <property type="entry name" value="RsmE"/>
</dbReference>
<dbReference type="Gene3D" id="3.40.1280.10">
    <property type="match status" value="1"/>
</dbReference>
<evidence type="ECO:0000256" key="4">
    <source>
        <dbReference type="ARBA" id="ARBA00013673"/>
    </source>
</evidence>
<gene>
    <name evidence="15" type="ORF">FQV32_02270</name>
</gene>
<dbReference type="PANTHER" id="PTHR30027:SF3">
    <property type="entry name" value="16S RRNA (URACIL(1498)-N(3))-METHYLTRANSFERASE"/>
    <property type="match status" value="1"/>
</dbReference>
<dbReference type="InterPro" id="IPR046886">
    <property type="entry name" value="RsmE_MTase_dom"/>
</dbReference>
<evidence type="ECO:0000256" key="5">
    <source>
        <dbReference type="ARBA" id="ARBA00022490"/>
    </source>
</evidence>
<dbReference type="EC" id="2.1.1.193" evidence="3 12"/>
<dbReference type="GO" id="GO:0070475">
    <property type="term" value="P:rRNA base methylation"/>
    <property type="evidence" value="ECO:0007669"/>
    <property type="project" value="TreeGrafter"/>
</dbReference>
<dbReference type="CDD" id="cd18084">
    <property type="entry name" value="RsmE-like"/>
    <property type="match status" value="1"/>
</dbReference>
<dbReference type="PANTHER" id="PTHR30027">
    <property type="entry name" value="RIBOSOMAL RNA SMALL SUBUNIT METHYLTRANSFERASE E"/>
    <property type="match status" value="1"/>
</dbReference>
<keyword evidence="8 12" id="KW-0808">Transferase</keyword>
<protein>
    <recommendedName>
        <fullName evidence="4 12">Ribosomal RNA small subunit methyltransferase E</fullName>
        <ecNumber evidence="3 12">2.1.1.193</ecNumber>
    </recommendedName>
</protein>
<sequence length="247" mass="28388">MKNRIPRIYINKNLKIHEKIVLNSPNAHYIIKVLRMNIEEKLEIFNNTNYVFLSKIIEIKKKIATILVLEKEKKDIESSLLIHLGLAISKNEKMNFAIQKCIELGVHTITPIFSKHCNIHRDKKNILKKNIYWKNIIISACQQCKRNIIPKINHVEDINLWSKQSNKNETKIVLNPTSSITINQLPKKISCIRLLVGCEGGFSSLEIQKVMQNEFIPVKLGPRILRTETAAIAAVTAFQIKFGDLSI</sequence>
<evidence type="ECO:0000256" key="10">
    <source>
        <dbReference type="ARBA" id="ARBA00025699"/>
    </source>
</evidence>
<accession>A0A5J6ZF01</accession>
<evidence type="ECO:0000256" key="7">
    <source>
        <dbReference type="ARBA" id="ARBA00022603"/>
    </source>
</evidence>
<dbReference type="Gene3D" id="2.40.240.20">
    <property type="entry name" value="Hypothetical PUA domain-like, domain 1"/>
    <property type="match status" value="1"/>
</dbReference>
<keyword evidence="7 12" id="KW-0489">Methyltransferase</keyword>
<evidence type="ECO:0000313" key="15">
    <source>
        <dbReference type="EMBL" id="QFQ32226.1"/>
    </source>
</evidence>
<evidence type="ECO:0000256" key="11">
    <source>
        <dbReference type="ARBA" id="ARBA00047944"/>
    </source>
</evidence>
<dbReference type="Proteomes" id="UP000326914">
    <property type="component" value="Chromosome"/>
</dbReference>
<dbReference type="InterPro" id="IPR046887">
    <property type="entry name" value="RsmE_PUA-like"/>
</dbReference>
<evidence type="ECO:0000313" key="16">
    <source>
        <dbReference type="Proteomes" id="UP000326914"/>
    </source>
</evidence>
<evidence type="ECO:0000256" key="12">
    <source>
        <dbReference type="PIRNR" id="PIRNR015601"/>
    </source>
</evidence>
<keyword evidence="5 12" id="KW-0963">Cytoplasm</keyword>
<evidence type="ECO:0000256" key="3">
    <source>
        <dbReference type="ARBA" id="ARBA00012328"/>
    </source>
</evidence>
<evidence type="ECO:0000256" key="6">
    <source>
        <dbReference type="ARBA" id="ARBA00022552"/>
    </source>
</evidence>
<dbReference type="EMBL" id="CP042426">
    <property type="protein sequence ID" value="QFQ32226.1"/>
    <property type="molecule type" value="Genomic_DNA"/>
</dbReference>
<name>A0A5J6ZF01_9GAMM</name>
<feature type="domain" description="Ribosomal RNA small subunit methyltransferase E methyltransferase" evidence="13">
    <location>
        <begin position="78"/>
        <end position="239"/>
    </location>
</feature>